<organism evidence="1 2">
    <name type="scientific">Forsythia ovata</name>
    <dbReference type="NCBI Taxonomy" id="205694"/>
    <lineage>
        <taxon>Eukaryota</taxon>
        <taxon>Viridiplantae</taxon>
        <taxon>Streptophyta</taxon>
        <taxon>Embryophyta</taxon>
        <taxon>Tracheophyta</taxon>
        <taxon>Spermatophyta</taxon>
        <taxon>Magnoliopsida</taxon>
        <taxon>eudicotyledons</taxon>
        <taxon>Gunneridae</taxon>
        <taxon>Pentapetalae</taxon>
        <taxon>asterids</taxon>
        <taxon>lamiids</taxon>
        <taxon>Lamiales</taxon>
        <taxon>Oleaceae</taxon>
        <taxon>Forsythieae</taxon>
        <taxon>Forsythia</taxon>
    </lineage>
</organism>
<evidence type="ECO:0000313" key="1">
    <source>
        <dbReference type="EMBL" id="KAL2494487.1"/>
    </source>
</evidence>
<dbReference type="AlphaFoldDB" id="A0ABD1S1A6"/>
<name>A0ABD1S1A6_9LAMI</name>
<protein>
    <submittedName>
        <fullName evidence="1">Uncharacterized protein</fullName>
    </submittedName>
</protein>
<reference evidence="2" key="1">
    <citation type="submission" date="2024-07" db="EMBL/GenBank/DDBJ databases">
        <title>Two chromosome-level genome assemblies of Korean endemic species Abeliophyllum distichum and Forsythia ovata (Oleaceae).</title>
        <authorList>
            <person name="Jang H."/>
        </authorList>
    </citation>
    <scope>NUCLEOTIDE SEQUENCE [LARGE SCALE GENOMIC DNA]</scope>
</reference>
<dbReference type="EMBL" id="JBFOLJ010000011">
    <property type="protein sequence ID" value="KAL2494487.1"/>
    <property type="molecule type" value="Genomic_DNA"/>
</dbReference>
<evidence type="ECO:0000313" key="2">
    <source>
        <dbReference type="Proteomes" id="UP001604277"/>
    </source>
</evidence>
<keyword evidence="2" id="KW-1185">Reference proteome</keyword>
<accession>A0ABD1S1A6</accession>
<dbReference type="Proteomes" id="UP001604277">
    <property type="component" value="Unassembled WGS sequence"/>
</dbReference>
<gene>
    <name evidence="1" type="ORF">Fot_38244</name>
</gene>
<comment type="caution">
    <text evidence="1">The sequence shown here is derived from an EMBL/GenBank/DDBJ whole genome shotgun (WGS) entry which is preliminary data.</text>
</comment>
<proteinExistence type="predicted"/>
<sequence>MVKAESQIDILTKRLDDTLNAQNIASETSEALDAANGKNHQLAAEDSAREGEIFKLKSNLEECLKEKMEVETIRDSIMAKKEDLVKKLQDADANFVANFHLTETYTSFSNYFVSVGQLEVITALRSERPDLDLSSLEAKFPPMDIVDPPDE</sequence>